<evidence type="ECO:0000313" key="5">
    <source>
        <dbReference type="Proteomes" id="UP000029646"/>
    </source>
</evidence>
<gene>
    <name evidence="2" type="ORF">JCM19301_2325</name>
    <name evidence="3" type="ORF">JCM19302_1214</name>
</gene>
<reference evidence="4 5" key="1">
    <citation type="journal article" date="2014" name="Genome Announc.">
        <title>Draft Genome Sequence of Marine Flavobacterium Jejuia pallidilutea Strain 11shimoA1 and Pigmentation Mutants.</title>
        <authorList>
            <person name="Takatani N."/>
            <person name="Nakanishi M."/>
            <person name="Meirelles P."/>
            <person name="Mino S."/>
            <person name="Suda W."/>
            <person name="Oshima K."/>
            <person name="Hattori M."/>
            <person name="Ohkuma M."/>
            <person name="Hosokawa M."/>
            <person name="Miyashita K."/>
            <person name="Thompson F.L."/>
            <person name="Niwa A."/>
            <person name="Sawabe T."/>
            <person name="Sawabe T."/>
        </authorList>
    </citation>
    <scope>NUCLEOTIDE SEQUENCE [LARGE SCALE GENOMIC DNA]</scope>
    <source>
        <strain evidence="2 4">JCM 19301</strain>
        <strain evidence="3">JCM 19302</strain>
        <strain evidence="5">JCM19302</strain>
    </source>
</reference>
<organism evidence="3 5">
    <name type="scientific">Jejuia pallidilutea</name>
    <dbReference type="NCBI Taxonomy" id="504487"/>
    <lineage>
        <taxon>Bacteria</taxon>
        <taxon>Pseudomonadati</taxon>
        <taxon>Bacteroidota</taxon>
        <taxon>Flavobacteriia</taxon>
        <taxon>Flavobacteriales</taxon>
        <taxon>Flavobacteriaceae</taxon>
        <taxon>Jejuia</taxon>
    </lineage>
</organism>
<dbReference type="EMBL" id="BBNS01000040">
    <property type="protein sequence ID" value="GAL73100.1"/>
    <property type="molecule type" value="Genomic_DNA"/>
</dbReference>
<feature type="chain" id="PRO_5010408481" evidence="1">
    <location>
        <begin position="22"/>
        <end position="42"/>
    </location>
</feature>
<evidence type="ECO:0000313" key="4">
    <source>
        <dbReference type="Proteomes" id="UP000029641"/>
    </source>
</evidence>
<evidence type="ECO:0000313" key="3">
    <source>
        <dbReference type="EMBL" id="GAL73100.1"/>
    </source>
</evidence>
<feature type="signal peptide" evidence="1">
    <location>
        <begin position="1"/>
        <end position="21"/>
    </location>
</feature>
<dbReference type="RefSeq" id="WP_262489589.1">
    <property type="nucleotide sequence ID" value="NZ_BBNR01000007.1"/>
</dbReference>
<dbReference type="Proteomes" id="UP000029641">
    <property type="component" value="Unassembled WGS sequence"/>
</dbReference>
<dbReference type="EMBL" id="BBNR01000007">
    <property type="protein sequence ID" value="GAL67160.1"/>
    <property type="molecule type" value="Genomic_DNA"/>
</dbReference>
<proteinExistence type="predicted"/>
<evidence type="ECO:0000313" key="2">
    <source>
        <dbReference type="EMBL" id="GAL67160.1"/>
    </source>
</evidence>
<protein>
    <submittedName>
        <fullName evidence="3">Uncharacterized protein</fullName>
    </submittedName>
</protein>
<name>A0A090W7V0_9FLAO</name>
<comment type="caution">
    <text evidence="3">The sequence shown here is derived from an EMBL/GenBank/DDBJ whole genome shotgun (WGS) entry which is preliminary data.</text>
</comment>
<dbReference type="Proteomes" id="UP000029646">
    <property type="component" value="Unassembled WGS sequence"/>
</dbReference>
<sequence length="42" mass="4743">MKLIYTLVVSLFSMYCIFAQTTPIPDSNFEQELIDQGIDSNG</sequence>
<accession>A0A090W7V0</accession>
<evidence type="ECO:0000256" key="1">
    <source>
        <dbReference type="SAM" id="SignalP"/>
    </source>
</evidence>
<keyword evidence="1" id="KW-0732">Signal</keyword>
<dbReference type="AlphaFoldDB" id="A0A090W7V0"/>